<dbReference type="GO" id="GO:0003677">
    <property type="term" value="F:DNA binding"/>
    <property type="evidence" value="ECO:0007669"/>
    <property type="project" value="InterPro"/>
</dbReference>
<reference evidence="2 3" key="1">
    <citation type="submission" date="2018-09" db="EMBL/GenBank/DDBJ databases">
        <title>Phylogeny of the Shewanellaceae, and recommendation for two new genera, Pseudoshewanella and Parashewanella.</title>
        <authorList>
            <person name="Wang G."/>
        </authorList>
    </citation>
    <scope>NUCLEOTIDE SEQUENCE [LARGE SCALE GENOMIC DNA]</scope>
    <source>
        <strain evidence="2 3">C51</strain>
    </source>
</reference>
<keyword evidence="3" id="KW-1185">Reference proteome</keyword>
<dbReference type="CDD" id="cd00093">
    <property type="entry name" value="HTH_XRE"/>
    <property type="match status" value="1"/>
</dbReference>
<dbReference type="EMBL" id="QZEI01000105">
    <property type="protein sequence ID" value="RLV58037.1"/>
    <property type="molecule type" value="Genomic_DNA"/>
</dbReference>
<feature type="domain" description="HTH cro/C1-type" evidence="1">
    <location>
        <begin position="71"/>
        <end position="98"/>
    </location>
</feature>
<evidence type="ECO:0000259" key="1">
    <source>
        <dbReference type="PROSITE" id="PS50943"/>
    </source>
</evidence>
<comment type="caution">
    <text evidence="2">The sequence shown here is derived from an EMBL/GenBank/DDBJ whole genome shotgun (WGS) entry which is preliminary data.</text>
</comment>
<name>A0A3L8PRK2_9GAMM</name>
<accession>A0A3L8PRK2</accession>
<sequence>MSLRKLYNTRQYLVAATFMPVRANMIGNESKIRFSERLNAILDEHNFPPKNMGRISWLANMFSTTHKGAGNWVNGRAIPSRKTLKIMCEKFNVNEEWLQFGDKAGAKSKIINVPMLTKSEILNYVKQQQLNFPNFVEVQDNNSSRTFAVDLTKGEFELDFLITQRGMMIFDPDRPAADKMFALVNIDDQLSIKRLIEFDKERFAVISDNTDSKNELHTLNLPDQLVAIMTEIKF</sequence>
<organism evidence="2 3">
    <name type="scientific">Parashewanella curva</name>
    <dbReference type="NCBI Taxonomy" id="2338552"/>
    <lineage>
        <taxon>Bacteria</taxon>
        <taxon>Pseudomonadati</taxon>
        <taxon>Pseudomonadota</taxon>
        <taxon>Gammaproteobacteria</taxon>
        <taxon>Alteromonadales</taxon>
        <taxon>Shewanellaceae</taxon>
        <taxon>Parashewanella</taxon>
    </lineage>
</organism>
<dbReference type="InterPro" id="IPR010982">
    <property type="entry name" value="Lambda_DNA-bd_dom_sf"/>
</dbReference>
<dbReference type="InterPro" id="IPR015927">
    <property type="entry name" value="Peptidase_S24_S26A/B/C"/>
</dbReference>
<dbReference type="Gene3D" id="1.10.260.40">
    <property type="entry name" value="lambda repressor-like DNA-binding domains"/>
    <property type="match status" value="1"/>
</dbReference>
<evidence type="ECO:0000313" key="2">
    <source>
        <dbReference type="EMBL" id="RLV58037.1"/>
    </source>
</evidence>
<dbReference type="PROSITE" id="PS50943">
    <property type="entry name" value="HTH_CROC1"/>
    <property type="match status" value="1"/>
</dbReference>
<dbReference type="Pfam" id="PF00717">
    <property type="entry name" value="Peptidase_S24"/>
    <property type="match status" value="1"/>
</dbReference>
<evidence type="ECO:0000313" key="3">
    <source>
        <dbReference type="Proteomes" id="UP000281474"/>
    </source>
</evidence>
<dbReference type="InterPro" id="IPR001387">
    <property type="entry name" value="Cro/C1-type_HTH"/>
</dbReference>
<gene>
    <name evidence="2" type="ORF">D5018_19410</name>
</gene>
<dbReference type="AlphaFoldDB" id="A0A3L8PRK2"/>
<protein>
    <recommendedName>
        <fullName evidence="1">HTH cro/C1-type domain-containing protein</fullName>
    </recommendedName>
</protein>
<proteinExistence type="predicted"/>
<dbReference type="Proteomes" id="UP000281474">
    <property type="component" value="Unassembled WGS sequence"/>
</dbReference>